<sequence>MACKVRLNVACSSREKRFLVIAYEDWLLEDVKRCVEIVFQKLYPDEQILRVCKLQNEYHFDLPAHYTVGDTLTDAGLIFAIEQEQNPTERNSSNTFSQSPEENHTKEKKLKRKKKSKNQKKVDKRKRMSKKIATVLERWTVSSDDKVTSTTETSMNSLAEDCKLMPQVVEKVPCEDSEVDVETIEDEDL</sequence>
<feature type="compositionally biased region" description="Polar residues" evidence="1">
    <location>
        <begin position="84"/>
        <end position="100"/>
    </location>
</feature>
<accession>A0A6P8I978</accession>
<evidence type="ECO:0000259" key="2">
    <source>
        <dbReference type="Pfam" id="PF10407"/>
    </source>
</evidence>
<dbReference type="KEGG" id="aten:116299300"/>
<protein>
    <submittedName>
        <fullName evidence="4">Uncharacterized protein LOC116299300</fullName>
    </submittedName>
</protein>
<evidence type="ECO:0000313" key="3">
    <source>
        <dbReference type="Proteomes" id="UP000515163"/>
    </source>
</evidence>
<feature type="domain" description="Nucleolar protein Dnt1-like N-terminal" evidence="2">
    <location>
        <begin position="16"/>
        <end position="84"/>
    </location>
</feature>
<dbReference type="AlphaFoldDB" id="A0A6P8I978"/>
<dbReference type="InParanoid" id="A0A6P8I978"/>
<reference evidence="4" key="1">
    <citation type="submission" date="2025-08" db="UniProtKB">
        <authorList>
            <consortium name="RefSeq"/>
        </authorList>
    </citation>
    <scope>IDENTIFICATION</scope>
    <source>
        <tissue evidence="4">Tentacle</tissue>
    </source>
</reference>
<dbReference type="RefSeq" id="XP_031563791.1">
    <property type="nucleotide sequence ID" value="XM_031707931.1"/>
</dbReference>
<dbReference type="InterPro" id="IPR018844">
    <property type="entry name" value="Dnt1-like_N"/>
</dbReference>
<proteinExistence type="predicted"/>
<organism evidence="3 4">
    <name type="scientific">Actinia tenebrosa</name>
    <name type="common">Australian red waratah sea anemone</name>
    <dbReference type="NCBI Taxonomy" id="6105"/>
    <lineage>
        <taxon>Eukaryota</taxon>
        <taxon>Metazoa</taxon>
        <taxon>Cnidaria</taxon>
        <taxon>Anthozoa</taxon>
        <taxon>Hexacorallia</taxon>
        <taxon>Actiniaria</taxon>
        <taxon>Actiniidae</taxon>
        <taxon>Actinia</taxon>
    </lineage>
</organism>
<feature type="region of interest" description="Disordered" evidence="1">
    <location>
        <begin position="84"/>
        <end position="128"/>
    </location>
</feature>
<gene>
    <name evidence="4" type="primary">LOC116299300</name>
</gene>
<evidence type="ECO:0000256" key="1">
    <source>
        <dbReference type="SAM" id="MobiDB-lite"/>
    </source>
</evidence>
<dbReference type="Pfam" id="PF10407">
    <property type="entry name" value="Cytokin_check_N"/>
    <property type="match status" value="1"/>
</dbReference>
<dbReference type="OrthoDB" id="5982417at2759"/>
<feature type="compositionally biased region" description="Basic residues" evidence="1">
    <location>
        <begin position="106"/>
        <end position="128"/>
    </location>
</feature>
<keyword evidence="3" id="KW-1185">Reference proteome</keyword>
<name>A0A6P8I978_ACTTE</name>
<dbReference type="GeneID" id="116299300"/>
<dbReference type="Proteomes" id="UP000515163">
    <property type="component" value="Unplaced"/>
</dbReference>
<evidence type="ECO:0000313" key="4">
    <source>
        <dbReference type="RefSeq" id="XP_031563791.1"/>
    </source>
</evidence>